<dbReference type="EMBL" id="CACRZD030000011">
    <property type="protein sequence ID" value="CAA6668590.1"/>
    <property type="molecule type" value="Genomic_DNA"/>
</dbReference>
<sequence length="14" mass="1450">MISWNGGTFPSPGV</sequence>
<name>A0A7I8JEL0_SPIIN</name>
<dbReference type="Proteomes" id="UP001189122">
    <property type="component" value="Unassembled WGS sequence"/>
</dbReference>
<proteinExistence type="predicted"/>
<gene>
    <name evidence="1" type="ORF">SI7747_11014984</name>
</gene>
<reference evidence="1 2" key="1">
    <citation type="submission" date="2019-12" db="EMBL/GenBank/DDBJ databases">
        <authorList>
            <person name="Scholz U."/>
            <person name="Mascher M."/>
            <person name="Fiebig A."/>
        </authorList>
    </citation>
    <scope>NUCLEOTIDE SEQUENCE</scope>
</reference>
<accession>A0A7I8JEL0</accession>
<dbReference type="EMBL" id="LR743598">
    <property type="protein sequence ID" value="CAA2629346.1"/>
    <property type="molecule type" value="Genomic_DNA"/>
</dbReference>
<protein>
    <submittedName>
        <fullName evidence="1">Uncharacterized protein</fullName>
    </submittedName>
</protein>
<evidence type="ECO:0000313" key="2">
    <source>
        <dbReference type="Proteomes" id="UP001189122"/>
    </source>
</evidence>
<evidence type="ECO:0000313" key="1">
    <source>
        <dbReference type="EMBL" id="CAA2629346.1"/>
    </source>
</evidence>
<keyword evidence="2" id="KW-1185">Reference proteome</keyword>
<organism evidence="1">
    <name type="scientific">Spirodela intermedia</name>
    <name type="common">Intermediate duckweed</name>
    <dbReference type="NCBI Taxonomy" id="51605"/>
    <lineage>
        <taxon>Eukaryota</taxon>
        <taxon>Viridiplantae</taxon>
        <taxon>Streptophyta</taxon>
        <taxon>Embryophyta</taxon>
        <taxon>Tracheophyta</taxon>
        <taxon>Spermatophyta</taxon>
        <taxon>Magnoliopsida</taxon>
        <taxon>Liliopsida</taxon>
        <taxon>Araceae</taxon>
        <taxon>Lemnoideae</taxon>
        <taxon>Spirodela</taxon>
    </lineage>
</organism>